<keyword evidence="7" id="KW-0238">DNA-binding</keyword>
<evidence type="ECO:0000256" key="6">
    <source>
        <dbReference type="ARBA" id="ARBA00023015"/>
    </source>
</evidence>
<name>A0A1I6HJ50_9GAMM</name>
<proteinExistence type="predicted"/>
<evidence type="ECO:0000256" key="10">
    <source>
        <dbReference type="ARBA" id="ARBA00024874"/>
    </source>
</evidence>
<evidence type="ECO:0000313" key="13">
    <source>
        <dbReference type="Proteomes" id="UP000199424"/>
    </source>
</evidence>
<feature type="domain" description="HTH merR-type" evidence="11">
    <location>
        <begin position="7"/>
        <end position="76"/>
    </location>
</feature>
<keyword evidence="9" id="KW-0804">Transcription</keyword>
<evidence type="ECO:0000313" key="12">
    <source>
        <dbReference type="EMBL" id="SFR54493.1"/>
    </source>
</evidence>
<dbReference type="CDD" id="cd04783">
    <property type="entry name" value="HTH_MerR1"/>
    <property type="match status" value="1"/>
</dbReference>
<dbReference type="RefSeq" id="WP_092857846.1">
    <property type="nucleotide sequence ID" value="NZ_FOYU01000003.1"/>
</dbReference>
<dbReference type="AlphaFoldDB" id="A0A1I6HJ50"/>
<dbReference type="InterPro" id="IPR015358">
    <property type="entry name" value="Tscrpt_reg_MerR_DNA-bd"/>
</dbReference>
<dbReference type="NCBIfam" id="TIGR02051">
    <property type="entry name" value="MerR"/>
    <property type="match status" value="1"/>
</dbReference>
<dbReference type="InterPro" id="IPR011794">
    <property type="entry name" value="MerR"/>
</dbReference>
<dbReference type="EMBL" id="FOYU01000003">
    <property type="protein sequence ID" value="SFR54493.1"/>
    <property type="molecule type" value="Genomic_DNA"/>
</dbReference>
<comment type="function">
    <text evidence="10">Mediates the mercuric-dependent induction of mercury resistance operon. In the absence of mercury MerR represses transcription by binding tightly to the mer operator region; when mercury is present the dimeric complex binds a single ion and becomes a potent transcriptional activator, while remaining bound to the mer site.</text>
</comment>
<evidence type="ECO:0000256" key="7">
    <source>
        <dbReference type="ARBA" id="ARBA00023125"/>
    </source>
</evidence>
<reference evidence="13" key="1">
    <citation type="submission" date="2016-10" db="EMBL/GenBank/DDBJ databases">
        <authorList>
            <person name="Varghese N."/>
            <person name="Submissions S."/>
        </authorList>
    </citation>
    <scope>NUCLEOTIDE SEQUENCE [LARGE SCALE GENOMIC DNA]</scope>
    <source>
        <strain evidence="13">CGMCC 1.7285</strain>
    </source>
</reference>
<dbReference type="Pfam" id="PF09278">
    <property type="entry name" value="MerR-DNA-bind"/>
    <property type="match status" value="1"/>
</dbReference>
<organism evidence="12 13">
    <name type="scientific">Pseudidiomarina maritima</name>
    <dbReference type="NCBI Taxonomy" id="519453"/>
    <lineage>
        <taxon>Bacteria</taxon>
        <taxon>Pseudomonadati</taxon>
        <taxon>Pseudomonadota</taxon>
        <taxon>Gammaproteobacteria</taxon>
        <taxon>Alteromonadales</taxon>
        <taxon>Idiomarinaceae</taxon>
        <taxon>Pseudidiomarina</taxon>
    </lineage>
</organism>
<evidence type="ECO:0000256" key="5">
    <source>
        <dbReference type="ARBA" id="ARBA00022914"/>
    </source>
</evidence>
<dbReference type="PRINTS" id="PR00040">
    <property type="entry name" value="HTHMERR"/>
</dbReference>
<evidence type="ECO:0000256" key="1">
    <source>
        <dbReference type="ARBA" id="ARBA00017146"/>
    </source>
</evidence>
<protein>
    <recommendedName>
        <fullName evidence="1">Mercuric resistance operon regulatory protein</fullName>
    </recommendedName>
</protein>
<evidence type="ECO:0000256" key="9">
    <source>
        <dbReference type="ARBA" id="ARBA00023163"/>
    </source>
</evidence>
<dbReference type="GO" id="GO:0003677">
    <property type="term" value="F:DNA binding"/>
    <property type="evidence" value="ECO:0007669"/>
    <property type="project" value="UniProtKB-KW"/>
</dbReference>
<keyword evidence="6" id="KW-0805">Transcription regulation</keyword>
<keyword evidence="4" id="KW-0479">Metal-binding</keyword>
<gene>
    <name evidence="12" type="ORF">SAMN04488070_1849</name>
</gene>
<dbReference type="InterPro" id="IPR047057">
    <property type="entry name" value="MerR_fam"/>
</dbReference>
<dbReference type="InterPro" id="IPR009061">
    <property type="entry name" value="DNA-bd_dom_put_sf"/>
</dbReference>
<dbReference type="Pfam" id="PF00376">
    <property type="entry name" value="MerR"/>
    <property type="match status" value="1"/>
</dbReference>
<dbReference type="PANTHER" id="PTHR30204:SF69">
    <property type="entry name" value="MERR-FAMILY TRANSCRIPTIONAL REGULATOR"/>
    <property type="match status" value="1"/>
</dbReference>
<dbReference type="InterPro" id="IPR000551">
    <property type="entry name" value="MerR-type_HTH_dom"/>
</dbReference>
<dbReference type="SUPFAM" id="SSF46955">
    <property type="entry name" value="Putative DNA-binding domain"/>
    <property type="match status" value="1"/>
</dbReference>
<dbReference type="Gene3D" id="1.10.1660.10">
    <property type="match status" value="1"/>
</dbReference>
<keyword evidence="8" id="KW-0010">Activator</keyword>
<keyword evidence="13" id="KW-1185">Reference proteome</keyword>
<dbReference type="PROSITE" id="PS50937">
    <property type="entry name" value="HTH_MERR_2"/>
    <property type="match status" value="1"/>
</dbReference>
<evidence type="ECO:0000259" key="11">
    <source>
        <dbReference type="PROSITE" id="PS50937"/>
    </source>
</evidence>
<accession>A0A1I6HJ50</accession>
<dbReference type="GO" id="GO:0003700">
    <property type="term" value="F:DNA-binding transcription factor activity"/>
    <property type="evidence" value="ECO:0007669"/>
    <property type="project" value="InterPro"/>
</dbReference>
<evidence type="ECO:0000256" key="2">
    <source>
        <dbReference type="ARBA" id="ARBA00022466"/>
    </source>
</evidence>
<sequence>MLKKRNVMTIGTLAKTAGVGVETVRYYQRRGLMSEPEKPYGGIRHYDEQALARLHFIRASQWLGFSLDEIGELLTLQDGAHCDEARELGEQKLTSVRRKISRLQQIERALNELVQKCSSGHGDVYCPLMASLNDGVEDATTDKHKVR</sequence>
<keyword evidence="5" id="KW-0476">Mercury</keyword>
<dbReference type="SMART" id="SM00422">
    <property type="entry name" value="HTH_MERR"/>
    <property type="match status" value="1"/>
</dbReference>
<dbReference type="GO" id="GO:0046689">
    <property type="term" value="P:response to mercury ion"/>
    <property type="evidence" value="ECO:0007669"/>
    <property type="project" value="UniProtKB-KW"/>
</dbReference>
<evidence type="ECO:0000256" key="8">
    <source>
        <dbReference type="ARBA" id="ARBA00023159"/>
    </source>
</evidence>
<dbReference type="PANTHER" id="PTHR30204">
    <property type="entry name" value="REDOX-CYCLING DRUG-SENSING TRANSCRIPTIONAL ACTIVATOR SOXR"/>
    <property type="match status" value="1"/>
</dbReference>
<keyword evidence="2" id="KW-0475">Mercuric resistance</keyword>
<dbReference type="Proteomes" id="UP000199424">
    <property type="component" value="Unassembled WGS sequence"/>
</dbReference>
<evidence type="ECO:0000256" key="3">
    <source>
        <dbReference type="ARBA" id="ARBA00022491"/>
    </source>
</evidence>
<dbReference type="GO" id="GO:0045340">
    <property type="term" value="F:mercury ion binding"/>
    <property type="evidence" value="ECO:0007669"/>
    <property type="project" value="InterPro"/>
</dbReference>
<keyword evidence="3" id="KW-0678">Repressor</keyword>
<evidence type="ECO:0000256" key="4">
    <source>
        <dbReference type="ARBA" id="ARBA00022723"/>
    </source>
</evidence>